<sequence>MPKIRFSGGIALIAVLAAGCGTATATPRAQEPIPSEPTLIDSVDPADVPGLTMHTLTEGETGGLRAHAVYPSVSDAPRLTEKLRRTITEHLRSFNQANKGGQADESGQAGTSAGPEFNVDWQLPTVSAQALGVSLIIGRTVDSHWSEERTTVWYDRVDKRVLDSAGLLRDEAALGELTRLTREQLSRSSSGIAPETITADARLFDSMAFNRRGDLVAEFDDPQVGTARLSRVAVPAAKVKGLLSPAG</sequence>
<protein>
    <recommendedName>
        <fullName evidence="5">DUF3298 domain-containing protein</fullName>
    </recommendedName>
</protein>
<comment type="caution">
    <text evidence="3">The sequence shown here is derived from an EMBL/GenBank/DDBJ whole genome shotgun (WGS) entry which is preliminary data.</text>
</comment>
<name>A0ABW3DRC9_9ACTN</name>
<organism evidence="3 4">
    <name type="scientific">Streptosporangium algeriense</name>
    <dbReference type="NCBI Taxonomy" id="1682748"/>
    <lineage>
        <taxon>Bacteria</taxon>
        <taxon>Bacillati</taxon>
        <taxon>Actinomycetota</taxon>
        <taxon>Actinomycetes</taxon>
        <taxon>Streptosporangiales</taxon>
        <taxon>Streptosporangiaceae</taxon>
        <taxon>Streptosporangium</taxon>
    </lineage>
</organism>
<dbReference type="PROSITE" id="PS51257">
    <property type="entry name" value="PROKAR_LIPOPROTEIN"/>
    <property type="match status" value="1"/>
</dbReference>
<accession>A0ABW3DRC9</accession>
<evidence type="ECO:0000313" key="4">
    <source>
        <dbReference type="Proteomes" id="UP001597024"/>
    </source>
</evidence>
<evidence type="ECO:0000256" key="2">
    <source>
        <dbReference type="SAM" id="SignalP"/>
    </source>
</evidence>
<evidence type="ECO:0000313" key="3">
    <source>
        <dbReference type="EMBL" id="MFD0885350.1"/>
    </source>
</evidence>
<dbReference type="Proteomes" id="UP001597024">
    <property type="component" value="Unassembled WGS sequence"/>
</dbReference>
<evidence type="ECO:0008006" key="5">
    <source>
        <dbReference type="Google" id="ProtNLM"/>
    </source>
</evidence>
<gene>
    <name evidence="3" type="ORF">ACFQ08_12410</name>
</gene>
<dbReference type="EMBL" id="JBHTHX010000339">
    <property type="protein sequence ID" value="MFD0885350.1"/>
    <property type="molecule type" value="Genomic_DNA"/>
</dbReference>
<keyword evidence="2" id="KW-0732">Signal</keyword>
<reference evidence="4" key="1">
    <citation type="journal article" date="2019" name="Int. J. Syst. Evol. Microbiol.">
        <title>The Global Catalogue of Microorganisms (GCM) 10K type strain sequencing project: providing services to taxonomists for standard genome sequencing and annotation.</title>
        <authorList>
            <consortium name="The Broad Institute Genomics Platform"/>
            <consortium name="The Broad Institute Genome Sequencing Center for Infectious Disease"/>
            <person name="Wu L."/>
            <person name="Ma J."/>
        </authorList>
    </citation>
    <scope>NUCLEOTIDE SEQUENCE [LARGE SCALE GENOMIC DNA]</scope>
    <source>
        <strain evidence="4">CCUG 62974</strain>
    </source>
</reference>
<feature type="non-terminal residue" evidence="3">
    <location>
        <position position="247"/>
    </location>
</feature>
<feature type="region of interest" description="Disordered" evidence="1">
    <location>
        <begin position="93"/>
        <end position="116"/>
    </location>
</feature>
<keyword evidence="4" id="KW-1185">Reference proteome</keyword>
<evidence type="ECO:0000256" key="1">
    <source>
        <dbReference type="SAM" id="MobiDB-lite"/>
    </source>
</evidence>
<proteinExistence type="predicted"/>
<feature type="chain" id="PRO_5046243356" description="DUF3298 domain-containing protein" evidence="2">
    <location>
        <begin position="26"/>
        <end position="247"/>
    </location>
</feature>
<feature type="signal peptide" evidence="2">
    <location>
        <begin position="1"/>
        <end position="25"/>
    </location>
</feature>